<dbReference type="GO" id="GO:0005975">
    <property type="term" value="P:carbohydrate metabolic process"/>
    <property type="evidence" value="ECO:0007669"/>
    <property type="project" value="InterPro"/>
</dbReference>
<dbReference type="Pfam" id="PF14871">
    <property type="entry name" value="GHL6"/>
    <property type="match status" value="1"/>
</dbReference>
<dbReference type="SUPFAM" id="SSF51445">
    <property type="entry name" value="(Trans)glycosidases"/>
    <property type="match status" value="1"/>
</dbReference>
<proteinExistence type="predicted"/>
<reference evidence="2 3" key="1">
    <citation type="submission" date="2020-10" db="EMBL/GenBank/DDBJ databases">
        <title>Complete genome sequence of Paludibaculum fermentans P105T, a facultatively anaerobic acidobacterium capable of dissimilatory Fe(III) reduction.</title>
        <authorList>
            <person name="Dedysh S.N."/>
            <person name="Beletsky A.V."/>
            <person name="Kulichevskaya I.S."/>
            <person name="Mardanov A.V."/>
            <person name="Ravin N.V."/>
        </authorList>
    </citation>
    <scope>NUCLEOTIDE SEQUENCE [LARGE SCALE GENOMIC DNA]</scope>
    <source>
        <strain evidence="2 3">P105</strain>
    </source>
</reference>
<dbReference type="SUPFAM" id="SSF52317">
    <property type="entry name" value="Class I glutamine amidotransferase-like"/>
    <property type="match status" value="1"/>
</dbReference>
<dbReference type="EMBL" id="CP063849">
    <property type="protein sequence ID" value="QOY85520.1"/>
    <property type="molecule type" value="Genomic_DNA"/>
</dbReference>
<dbReference type="Pfam" id="PF08532">
    <property type="entry name" value="Glyco_hydro_42M"/>
    <property type="match status" value="1"/>
</dbReference>
<dbReference type="Gene3D" id="3.40.50.880">
    <property type="match status" value="1"/>
</dbReference>
<dbReference type="InterPro" id="IPR029062">
    <property type="entry name" value="Class_I_gatase-like"/>
</dbReference>
<dbReference type="AlphaFoldDB" id="A0A7S7NKW0"/>
<dbReference type="KEGG" id="pfer:IRI77_22130"/>
<dbReference type="CDD" id="cd03143">
    <property type="entry name" value="A4_beta-galactosidase_middle_domain"/>
    <property type="match status" value="1"/>
</dbReference>
<feature type="domain" description="Beta-galactosidase trimerisation" evidence="1">
    <location>
        <begin position="382"/>
        <end position="480"/>
    </location>
</feature>
<keyword evidence="3" id="KW-1185">Reference proteome</keyword>
<evidence type="ECO:0000259" key="1">
    <source>
        <dbReference type="Pfam" id="PF08532"/>
    </source>
</evidence>
<evidence type="ECO:0000313" key="2">
    <source>
        <dbReference type="EMBL" id="QOY85520.1"/>
    </source>
</evidence>
<dbReference type="RefSeq" id="WP_194447190.1">
    <property type="nucleotide sequence ID" value="NZ_CP063849.1"/>
</dbReference>
<protein>
    <submittedName>
        <fullName evidence="2">Beta-galactosidase trimerization domain-containing protein</fullName>
    </submittedName>
</protein>
<evidence type="ECO:0000313" key="3">
    <source>
        <dbReference type="Proteomes" id="UP000593892"/>
    </source>
</evidence>
<gene>
    <name evidence="2" type="ORF">IRI77_22130</name>
</gene>
<dbReference type="InterPro" id="IPR028212">
    <property type="entry name" value="GHL6"/>
</dbReference>
<accession>A0A7S7NKW0</accession>
<organism evidence="2 3">
    <name type="scientific">Paludibaculum fermentans</name>
    <dbReference type="NCBI Taxonomy" id="1473598"/>
    <lineage>
        <taxon>Bacteria</taxon>
        <taxon>Pseudomonadati</taxon>
        <taxon>Acidobacteriota</taxon>
        <taxon>Terriglobia</taxon>
        <taxon>Bryobacterales</taxon>
        <taxon>Bryobacteraceae</taxon>
        <taxon>Paludibaculum</taxon>
    </lineage>
</organism>
<dbReference type="GO" id="GO:0004565">
    <property type="term" value="F:beta-galactosidase activity"/>
    <property type="evidence" value="ECO:0007669"/>
    <property type="project" value="InterPro"/>
</dbReference>
<dbReference type="InterPro" id="IPR013738">
    <property type="entry name" value="Beta_galactosidase_Trimer"/>
</dbReference>
<dbReference type="Proteomes" id="UP000593892">
    <property type="component" value="Chromosome"/>
</dbReference>
<sequence>MNRRDFMQISAGLALPAGAQTPAAGTRAGWYDRPMRWAQLAFVEDDPGQYDQAFWLDYFRRIHADAACLSAGGCVAFYPTKIPLHYRSKWLKDGDAFGDLVKGCRGLGMNIIARTDPHGLHQDLADAHPDYVLVSADGKPRKHWADPDYWVSCALGPYNFDFMTRVTEEIVSLYQVDGIFSNRWAGSGMCYCAHCVRNFRDFSGLDLPRTNNPQDPARRQYIVWKEKRLFDLWHLWDARIKAINPNAAYIANAGGGALSDLDMKTIGELTPTLFADRQARHGLMPPWTNGKNGKEYRAALGRKPIAGIFSVGIEESYRWKDSVQSGDEIRLWMMDGVAQGLRPWFTKFNAKPLDRRWLPVVEELYTWHHRNERYLRNEESLARVGLVYSQQTATFYGGERAHAKVEDHTLGFYQALLEARIPFEMVHDRMLEPAQLARFKTLILPNIAALSTAQCGQVQAFADAGGSIVATHETSLYDEWGKRRDNLGLARLFGASVTGALEGPLQNSYLTLNKDPATGQFHPLLAGMEDAGRIINGTHRVPVRADSGSGLSPLTLVPTYPDLPMESVYVRQAPGKDPGVFLKENGKSRIVYFPWDLDRTFWEVMSLDHGRLLQNAVRWAHNEVQPLTVKGKGLFDLAIWTQKNSMTVHLVNLTNPMMMKGPIREIIPAPPQTVVVRLPPGKTAAAVHLLVAGRTIAHKRTPQGLEIAVPPVGINEVIAIDFAG</sequence>
<dbReference type="InterPro" id="IPR017853">
    <property type="entry name" value="GH"/>
</dbReference>
<name>A0A7S7NKW0_PALFE</name>
<dbReference type="Gene3D" id="3.20.20.80">
    <property type="entry name" value="Glycosidases"/>
    <property type="match status" value="1"/>
</dbReference>